<dbReference type="GO" id="GO:0005576">
    <property type="term" value="C:extracellular region"/>
    <property type="evidence" value="ECO:0007669"/>
    <property type="project" value="InterPro"/>
</dbReference>
<dbReference type="InterPro" id="IPR001223">
    <property type="entry name" value="Glyco_hydro18_cat"/>
</dbReference>
<dbReference type="GO" id="GO:0008843">
    <property type="term" value="F:endochitinase activity"/>
    <property type="evidence" value="ECO:0007669"/>
    <property type="project" value="UniProtKB-EC"/>
</dbReference>
<keyword evidence="7" id="KW-0146">Chitin degradation</keyword>
<evidence type="ECO:0000256" key="12">
    <source>
        <dbReference type="RuleBase" id="RU000489"/>
    </source>
</evidence>
<feature type="chain" id="PRO_5043657798" description="chitinase" evidence="14">
    <location>
        <begin position="19"/>
        <end position="464"/>
    </location>
</feature>
<accession>A0A1I8MM81</accession>
<evidence type="ECO:0000256" key="4">
    <source>
        <dbReference type="ARBA" id="ARBA00022669"/>
    </source>
</evidence>
<dbReference type="PANTHER" id="PTHR11177">
    <property type="entry name" value="CHITINASE"/>
    <property type="match status" value="1"/>
</dbReference>
<keyword evidence="6 12" id="KW-0378">Hydrolase</keyword>
<feature type="signal peptide" evidence="14">
    <location>
        <begin position="1"/>
        <end position="18"/>
    </location>
</feature>
<comment type="similarity">
    <text evidence="2">Belongs to the glycosyl hydrolase 18 family. Chitinase class II subfamily.</text>
</comment>
<evidence type="ECO:0000313" key="19">
    <source>
        <dbReference type="RefSeq" id="XP_005180251.4"/>
    </source>
</evidence>
<dbReference type="SUPFAM" id="SSF51445">
    <property type="entry name" value="(Trans)glycosidases"/>
    <property type="match status" value="1"/>
</dbReference>
<keyword evidence="9" id="KW-0119">Carbohydrate metabolism</keyword>
<dbReference type="PROSITE" id="PS01095">
    <property type="entry name" value="GH18_1"/>
    <property type="match status" value="1"/>
</dbReference>
<evidence type="ECO:0000256" key="2">
    <source>
        <dbReference type="ARBA" id="ARBA00009121"/>
    </source>
</evidence>
<evidence type="ECO:0000313" key="17">
    <source>
        <dbReference type="EnsemblMetazoa" id="MDOA006416-PA"/>
    </source>
</evidence>
<keyword evidence="4" id="KW-0147">Chitin-binding</keyword>
<dbReference type="PROSITE" id="PS51910">
    <property type="entry name" value="GH18_2"/>
    <property type="match status" value="1"/>
</dbReference>
<dbReference type="CDD" id="cd02872">
    <property type="entry name" value="GH18_chitolectin_chitotriosidase"/>
    <property type="match status" value="1"/>
</dbReference>
<evidence type="ECO:0000256" key="1">
    <source>
        <dbReference type="ARBA" id="ARBA00000822"/>
    </source>
</evidence>
<dbReference type="SUPFAM" id="SSF54556">
    <property type="entry name" value="Chitinase insertion domain"/>
    <property type="match status" value="1"/>
</dbReference>
<keyword evidence="18" id="KW-1185">Reference proteome</keyword>
<keyword evidence="11" id="KW-0624">Polysaccharide degradation</keyword>
<dbReference type="eggNOG" id="KOG2806">
    <property type="taxonomic scope" value="Eukaryota"/>
</dbReference>
<feature type="region of interest" description="Disordered" evidence="13">
    <location>
        <begin position="378"/>
        <end position="401"/>
    </location>
</feature>
<sequence>MKLLTQLVILYCFLGAFGCNGKIINCYFGTWANYRPGLGKFEPENINPQLCTHLSYSFFGITENGAFKMLDSWLDMDLNFIKRTMALKDANPNLKVLAAVGGWNEGSVKYSQMAADPARRKTFIQTSLDFIRRHGFDGMDLDWEYPAQRGGSVADKQNFVQLLRELKETFKPLNLELSIAVGASPNTASVSYDIPNIVKYVDFINVMTYDLGMAFDGVLGFNAPLRGQGENNVENCISYWLNNGASTSKLVLGLAFYGRTFQLSNPELTTPGSACSGAGAAGPYTREPGFMGYNEICSLSSGWTRVFDDSHGVPYMFKDNQWIAYDNVQSLELKLDYMNALNLSGVMLWSIETDDFRGECGEKYPLLNAINRKIKGEGGEHGEIHSTTKPSISTTTKPVTSTTSIAPPLGDVCPSDGYFTHDTDCNRFYQCIGGSRHDFTCPPNLHFDLNTLACNWPSLANCGY</sequence>
<evidence type="ECO:0000256" key="10">
    <source>
        <dbReference type="ARBA" id="ARBA00023295"/>
    </source>
</evidence>
<evidence type="ECO:0000256" key="14">
    <source>
        <dbReference type="SAM" id="SignalP"/>
    </source>
</evidence>
<evidence type="ECO:0000256" key="11">
    <source>
        <dbReference type="ARBA" id="ARBA00023326"/>
    </source>
</evidence>
<dbReference type="Gene3D" id="3.10.50.10">
    <property type="match status" value="1"/>
</dbReference>
<dbReference type="PROSITE" id="PS50940">
    <property type="entry name" value="CHIT_BIND_II"/>
    <property type="match status" value="1"/>
</dbReference>
<dbReference type="EC" id="3.2.1.14" evidence="3"/>
<dbReference type="GO" id="GO:0000272">
    <property type="term" value="P:polysaccharide catabolic process"/>
    <property type="evidence" value="ECO:0007669"/>
    <property type="project" value="UniProtKB-KW"/>
</dbReference>
<evidence type="ECO:0000256" key="9">
    <source>
        <dbReference type="ARBA" id="ARBA00023277"/>
    </source>
</evidence>
<evidence type="ECO:0000259" key="16">
    <source>
        <dbReference type="PROSITE" id="PS51910"/>
    </source>
</evidence>
<reference evidence="17" key="1">
    <citation type="submission" date="2020-05" db="UniProtKB">
        <authorList>
            <consortium name="EnsemblMetazoa"/>
        </authorList>
    </citation>
    <scope>IDENTIFICATION</scope>
    <source>
        <strain evidence="17">Aabys</strain>
    </source>
</reference>
<dbReference type="Pfam" id="PF00704">
    <property type="entry name" value="Glyco_hydro_18"/>
    <property type="match status" value="1"/>
</dbReference>
<dbReference type="VEuPathDB" id="VectorBase:MDOMA2_003068"/>
<keyword evidence="5 14" id="KW-0732">Signal</keyword>
<dbReference type="Gene3D" id="3.20.20.80">
    <property type="entry name" value="Glycosidases"/>
    <property type="match status" value="1"/>
</dbReference>
<dbReference type="GO" id="GO:0008061">
    <property type="term" value="F:chitin binding"/>
    <property type="evidence" value="ECO:0007669"/>
    <property type="project" value="UniProtKB-KW"/>
</dbReference>
<dbReference type="OrthoDB" id="73875at2759"/>
<evidence type="ECO:0000313" key="18">
    <source>
        <dbReference type="Proteomes" id="UP001652621"/>
    </source>
</evidence>
<evidence type="ECO:0000259" key="15">
    <source>
        <dbReference type="PROSITE" id="PS50940"/>
    </source>
</evidence>
<dbReference type="AlphaFoldDB" id="A0A1I8MM81"/>
<dbReference type="PROSITE" id="PS51257">
    <property type="entry name" value="PROKAR_LIPOPROTEIN"/>
    <property type="match status" value="1"/>
</dbReference>
<comment type="catalytic activity">
    <reaction evidence="1">
        <text>Random endo-hydrolysis of N-acetyl-beta-D-glucosaminide (1-&gt;4)-beta-linkages in chitin and chitodextrins.</text>
        <dbReference type="EC" id="3.2.1.14"/>
    </reaction>
</comment>
<dbReference type="EnsemblMetazoa" id="MDOA006416-RA">
    <property type="protein sequence ID" value="MDOA006416-PA"/>
    <property type="gene ID" value="MDOA006416"/>
</dbReference>
<dbReference type="SMART" id="SM00636">
    <property type="entry name" value="Glyco_18"/>
    <property type="match status" value="1"/>
</dbReference>
<evidence type="ECO:0000256" key="7">
    <source>
        <dbReference type="ARBA" id="ARBA00023024"/>
    </source>
</evidence>
<dbReference type="InterPro" id="IPR050314">
    <property type="entry name" value="Glycosyl_Hydrlase_18"/>
</dbReference>
<dbReference type="InterPro" id="IPR029070">
    <property type="entry name" value="Chitinase_insertion_sf"/>
</dbReference>
<dbReference type="Proteomes" id="UP001652621">
    <property type="component" value="Unplaced"/>
</dbReference>
<feature type="domain" description="GH18" evidence="16">
    <location>
        <begin position="22"/>
        <end position="377"/>
    </location>
</feature>
<dbReference type="InterPro" id="IPR002557">
    <property type="entry name" value="Chitin-bd_dom"/>
</dbReference>
<accession>A0A9J7CNX9</accession>
<dbReference type="VEuPathDB" id="VectorBase:MDOA006416"/>
<dbReference type="STRING" id="7370.A0A1I8MM81"/>
<organism evidence="17">
    <name type="scientific">Musca domestica</name>
    <name type="common">House fly</name>
    <dbReference type="NCBI Taxonomy" id="7370"/>
    <lineage>
        <taxon>Eukaryota</taxon>
        <taxon>Metazoa</taxon>
        <taxon>Ecdysozoa</taxon>
        <taxon>Arthropoda</taxon>
        <taxon>Hexapoda</taxon>
        <taxon>Insecta</taxon>
        <taxon>Pterygota</taxon>
        <taxon>Neoptera</taxon>
        <taxon>Endopterygota</taxon>
        <taxon>Diptera</taxon>
        <taxon>Brachycera</taxon>
        <taxon>Muscomorpha</taxon>
        <taxon>Muscoidea</taxon>
        <taxon>Muscidae</taxon>
        <taxon>Musca</taxon>
    </lineage>
</organism>
<reference evidence="19" key="2">
    <citation type="submission" date="2025-05" db="UniProtKB">
        <authorList>
            <consortium name="RefSeq"/>
        </authorList>
    </citation>
    <scope>IDENTIFICATION</scope>
    <source>
        <strain evidence="19">Aabys</strain>
        <tissue evidence="19">Whole body</tissue>
    </source>
</reference>
<gene>
    <name evidence="19" type="primary">LOC101893192</name>
</gene>
<dbReference type="GeneID" id="101893192"/>
<keyword evidence="10 12" id="KW-0326">Glycosidase</keyword>
<dbReference type="Gene3D" id="2.170.140.10">
    <property type="entry name" value="Chitin binding domain"/>
    <property type="match status" value="1"/>
</dbReference>
<name>A0A1I8MM81_MUSDO</name>
<evidence type="ECO:0000256" key="3">
    <source>
        <dbReference type="ARBA" id="ARBA00012729"/>
    </source>
</evidence>
<dbReference type="SMART" id="SM00494">
    <property type="entry name" value="ChtBD2"/>
    <property type="match status" value="1"/>
</dbReference>
<feature type="compositionally biased region" description="Low complexity" evidence="13">
    <location>
        <begin position="387"/>
        <end position="401"/>
    </location>
</feature>
<dbReference type="FunFam" id="3.10.50.10:FF:000004">
    <property type="entry name" value="Chitinase 5"/>
    <property type="match status" value="1"/>
</dbReference>
<protein>
    <recommendedName>
        <fullName evidence="3">chitinase</fullName>
        <ecNumber evidence="3">3.2.1.14</ecNumber>
    </recommendedName>
</protein>
<evidence type="ECO:0000256" key="5">
    <source>
        <dbReference type="ARBA" id="ARBA00022729"/>
    </source>
</evidence>
<dbReference type="Pfam" id="PF01607">
    <property type="entry name" value="CBM_14"/>
    <property type="match status" value="1"/>
</dbReference>
<evidence type="ECO:0000256" key="8">
    <source>
        <dbReference type="ARBA" id="ARBA00023157"/>
    </source>
</evidence>
<dbReference type="InterPro" id="IPR001579">
    <property type="entry name" value="Glyco_hydro_18_chit_AS"/>
</dbReference>
<proteinExistence type="inferred from homology"/>
<dbReference type="PANTHER" id="PTHR11177:SF360">
    <property type="entry name" value="CHITINASE 4-RELATED"/>
    <property type="match status" value="1"/>
</dbReference>
<evidence type="ECO:0000256" key="13">
    <source>
        <dbReference type="SAM" id="MobiDB-lite"/>
    </source>
</evidence>
<dbReference type="InterPro" id="IPR011583">
    <property type="entry name" value="Chitinase_II/V-like_cat"/>
</dbReference>
<keyword evidence="8" id="KW-1015">Disulfide bond</keyword>
<dbReference type="KEGG" id="mde:101893192"/>
<dbReference type="InterPro" id="IPR017853">
    <property type="entry name" value="GH"/>
</dbReference>
<dbReference type="GO" id="GO:0006032">
    <property type="term" value="P:chitin catabolic process"/>
    <property type="evidence" value="ECO:0007669"/>
    <property type="project" value="UniProtKB-KW"/>
</dbReference>
<dbReference type="RefSeq" id="XP_005180251.4">
    <property type="nucleotide sequence ID" value="XM_005180194.4"/>
</dbReference>
<evidence type="ECO:0000256" key="6">
    <source>
        <dbReference type="ARBA" id="ARBA00022801"/>
    </source>
</evidence>
<dbReference type="InterPro" id="IPR036508">
    <property type="entry name" value="Chitin-bd_dom_sf"/>
</dbReference>
<dbReference type="SUPFAM" id="SSF57625">
    <property type="entry name" value="Invertebrate chitin-binding proteins"/>
    <property type="match status" value="1"/>
</dbReference>
<feature type="domain" description="Chitin-binding type-2" evidence="15">
    <location>
        <begin position="410"/>
        <end position="464"/>
    </location>
</feature>